<keyword evidence="2 4" id="KW-0863">Zinc-finger</keyword>
<evidence type="ECO:0000313" key="7">
    <source>
        <dbReference type="EMBL" id="KAF2492934.1"/>
    </source>
</evidence>
<dbReference type="InterPro" id="IPR002893">
    <property type="entry name" value="Znf_MYND"/>
</dbReference>
<keyword evidence="3" id="KW-0862">Zinc</keyword>
<dbReference type="Gene3D" id="6.10.140.2220">
    <property type="match status" value="1"/>
</dbReference>
<name>A0A6A6QLG3_9PEZI</name>
<reference evidence="7" key="1">
    <citation type="journal article" date="2020" name="Stud. Mycol.">
        <title>101 Dothideomycetes genomes: a test case for predicting lifestyles and emergence of pathogens.</title>
        <authorList>
            <person name="Haridas S."/>
            <person name="Albert R."/>
            <person name="Binder M."/>
            <person name="Bloem J."/>
            <person name="Labutti K."/>
            <person name="Salamov A."/>
            <person name="Andreopoulos B."/>
            <person name="Baker S."/>
            <person name="Barry K."/>
            <person name="Bills G."/>
            <person name="Bluhm B."/>
            <person name="Cannon C."/>
            <person name="Castanera R."/>
            <person name="Culley D."/>
            <person name="Daum C."/>
            <person name="Ezra D."/>
            <person name="Gonzalez J."/>
            <person name="Henrissat B."/>
            <person name="Kuo A."/>
            <person name="Liang C."/>
            <person name="Lipzen A."/>
            <person name="Lutzoni F."/>
            <person name="Magnuson J."/>
            <person name="Mondo S."/>
            <person name="Nolan M."/>
            <person name="Ohm R."/>
            <person name="Pangilinan J."/>
            <person name="Park H.-J."/>
            <person name="Ramirez L."/>
            <person name="Alfaro M."/>
            <person name="Sun H."/>
            <person name="Tritt A."/>
            <person name="Yoshinaga Y."/>
            <person name="Zwiers L.-H."/>
            <person name="Turgeon B."/>
            <person name="Goodwin S."/>
            <person name="Spatafora J."/>
            <person name="Crous P."/>
            <person name="Grigoriev I."/>
        </authorList>
    </citation>
    <scope>NUCLEOTIDE SEQUENCE</scope>
    <source>
        <strain evidence="7">CBS 269.34</strain>
    </source>
</reference>
<dbReference type="AlphaFoldDB" id="A0A6A6QLG3"/>
<dbReference type="EMBL" id="MU004193">
    <property type="protein sequence ID" value="KAF2492934.1"/>
    <property type="molecule type" value="Genomic_DNA"/>
</dbReference>
<accession>A0A6A6QLG3</accession>
<evidence type="ECO:0000256" key="1">
    <source>
        <dbReference type="ARBA" id="ARBA00022723"/>
    </source>
</evidence>
<evidence type="ECO:0000256" key="3">
    <source>
        <dbReference type="ARBA" id="ARBA00022833"/>
    </source>
</evidence>
<dbReference type="OrthoDB" id="265717at2759"/>
<evidence type="ECO:0000256" key="2">
    <source>
        <dbReference type="ARBA" id="ARBA00022771"/>
    </source>
</evidence>
<evidence type="ECO:0000256" key="4">
    <source>
        <dbReference type="PROSITE-ProRule" id="PRU00134"/>
    </source>
</evidence>
<organism evidence="7 8">
    <name type="scientific">Lophium mytilinum</name>
    <dbReference type="NCBI Taxonomy" id="390894"/>
    <lineage>
        <taxon>Eukaryota</taxon>
        <taxon>Fungi</taxon>
        <taxon>Dikarya</taxon>
        <taxon>Ascomycota</taxon>
        <taxon>Pezizomycotina</taxon>
        <taxon>Dothideomycetes</taxon>
        <taxon>Pleosporomycetidae</taxon>
        <taxon>Mytilinidiales</taxon>
        <taxon>Mytilinidiaceae</taxon>
        <taxon>Lophium</taxon>
    </lineage>
</organism>
<feature type="domain" description="MYND-type" evidence="6">
    <location>
        <begin position="92"/>
        <end position="129"/>
    </location>
</feature>
<dbReference type="SUPFAM" id="SSF144232">
    <property type="entry name" value="HIT/MYND zinc finger-like"/>
    <property type="match status" value="1"/>
</dbReference>
<evidence type="ECO:0000259" key="6">
    <source>
        <dbReference type="PROSITE" id="PS50865"/>
    </source>
</evidence>
<evidence type="ECO:0000313" key="8">
    <source>
        <dbReference type="Proteomes" id="UP000799750"/>
    </source>
</evidence>
<dbReference type="Pfam" id="PF01753">
    <property type="entry name" value="zf-MYND"/>
    <property type="match status" value="1"/>
</dbReference>
<dbReference type="PROSITE" id="PS50865">
    <property type="entry name" value="ZF_MYND_2"/>
    <property type="match status" value="1"/>
</dbReference>
<protein>
    <recommendedName>
        <fullName evidence="6">MYND-type domain-containing protein</fullName>
    </recommendedName>
</protein>
<evidence type="ECO:0000256" key="5">
    <source>
        <dbReference type="SAM" id="MobiDB-lite"/>
    </source>
</evidence>
<feature type="compositionally biased region" description="Low complexity" evidence="5">
    <location>
        <begin position="18"/>
        <end position="31"/>
    </location>
</feature>
<keyword evidence="1" id="KW-0479">Metal-binding</keyword>
<feature type="region of interest" description="Disordered" evidence="5">
    <location>
        <begin position="1"/>
        <end position="48"/>
    </location>
</feature>
<proteinExistence type="predicted"/>
<gene>
    <name evidence="7" type="ORF">BU16DRAFT_529187</name>
</gene>
<sequence>MSDATETLAGGLRKLKMTSTARSPTPATSSRYVEETTASTTDSEVCDTTPPDLDPLHPFVGPESFSPDIDFQTCLNSSYSWSPTGEIFATGCQNCGKPNSKACVKCKAVRYCGTECQSKMWRKEHKENCSMSFAARFENVLRYGEPLWYSSIYRMFGFSKATTGGDAERLRQVYLEILDAKELNITTDDILKWHNKRIMKEKVQAACELLLADPDCKPRFSAWFTKNTHILDLETKEHDTHLTAWRGLHLPKVQSQQQYAAITSAWTDTEARCYMLFYKLFYGMAPDVTEETYRLFAFCVCNMTQHPNITDLGKLYIELMKKCNFRQFVEAANNNNKRPEPGNEPALVTLFKSKGLDGPLQGFPHVETVLFSREFHQAVWYLKQYVISKKEDLRPEGFFGYKQLMPEDADETLTAIYYEYLVKKGGDAMALHGASVDDSIYECVHAVLPKLDPKRGELMRNGVKRVRGVETKFCGCVDEIRLSHEDVFHPMIPAEHDLVLGEL</sequence>
<dbReference type="PROSITE" id="PS01360">
    <property type="entry name" value="ZF_MYND_1"/>
    <property type="match status" value="1"/>
</dbReference>
<dbReference type="Proteomes" id="UP000799750">
    <property type="component" value="Unassembled WGS sequence"/>
</dbReference>
<dbReference type="GO" id="GO:0008270">
    <property type="term" value="F:zinc ion binding"/>
    <property type="evidence" value="ECO:0007669"/>
    <property type="project" value="UniProtKB-KW"/>
</dbReference>
<keyword evidence="8" id="KW-1185">Reference proteome</keyword>